<dbReference type="KEGG" id="dap:Dacet_0590"/>
<dbReference type="Gene3D" id="2.10.109.10">
    <property type="entry name" value="Umud Fragment, subunit A"/>
    <property type="match status" value="1"/>
</dbReference>
<sequence length="145" mass="16439" precursor="true">MKRLLLLLMIVVVTITACMHIGRNTTESVGFTWYLYSRTHDVSKDDYVIFRAVKDPLGILPENAKLVKKAACLSGMELVATNMAFICDGEYIAIRKDPERMKFTFTGKIPKGKLFVLGSHERSYDSRIWGLLDESNIIGTVYPLF</sequence>
<dbReference type="CDD" id="cd06462">
    <property type="entry name" value="Peptidase_S24_S26"/>
    <property type="match status" value="1"/>
</dbReference>
<protein>
    <submittedName>
        <fullName evidence="2">Type IV secretory protease</fullName>
    </submittedName>
</protein>
<dbReference type="STRING" id="522772.Dacet_0590"/>
<dbReference type="SUPFAM" id="SSF51306">
    <property type="entry name" value="LexA/Signal peptidase"/>
    <property type="match status" value="1"/>
</dbReference>
<dbReference type="Pfam" id="PF10502">
    <property type="entry name" value="Peptidase_S26"/>
    <property type="match status" value="1"/>
</dbReference>
<evidence type="ECO:0000259" key="1">
    <source>
        <dbReference type="Pfam" id="PF10502"/>
    </source>
</evidence>
<dbReference type="RefSeq" id="WP_013009930.1">
    <property type="nucleotide sequence ID" value="NC_013943.1"/>
</dbReference>
<dbReference type="Proteomes" id="UP000002012">
    <property type="component" value="Chromosome"/>
</dbReference>
<dbReference type="OrthoDB" id="5360818at2"/>
<dbReference type="EMBL" id="CP001968">
    <property type="protein sequence ID" value="ADD67386.1"/>
    <property type="molecule type" value="Genomic_DNA"/>
</dbReference>
<keyword evidence="2" id="KW-0645">Protease</keyword>
<keyword evidence="2" id="KW-0378">Hydrolase</keyword>
<evidence type="ECO:0000313" key="3">
    <source>
        <dbReference type="Proteomes" id="UP000002012"/>
    </source>
</evidence>
<dbReference type="GO" id="GO:0006465">
    <property type="term" value="P:signal peptide processing"/>
    <property type="evidence" value="ECO:0007669"/>
    <property type="project" value="InterPro"/>
</dbReference>
<accession>D4H475</accession>
<reference evidence="2 3" key="1">
    <citation type="journal article" date="2010" name="Stand. Genomic Sci.">
        <title>Complete genome sequence of Denitrovibrio acetiphilus type strain (N2460).</title>
        <authorList>
            <person name="Kiss H."/>
            <person name="Lang E."/>
            <person name="Lapidus A."/>
            <person name="Copeland A."/>
            <person name="Nolan M."/>
            <person name="Glavina Del Rio T."/>
            <person name="Chen F."/>
            <person name="Lucas S."/>
            <person name="Tice H."/>
            <person name="Cheng J.F."/>
            <person name="Han C."/>
            <person name="Goodwin L."/>
            <person name="Pitluck S."/>
            <person name="Liolios K."/>
            <person name="Pati A."/>
            <person name="Ivanova N."/>
            <person name="Mavromatis K."/>
            <person name="Chen A."/>
            <person name="Palaniappan K."/>
            <person name="Land M."/>
            <person name="Hauser L."/>
            <person name="Chang Y.J."/>
            <person name="Jeffries C.D."/>
            <person name="Detter J.C."/>
            <person name="Brettin T."/>
            <person name="Spring S."/>
            <person name="Rohde M."/>
            <person name="Goker M."/>
            <person name="Woyke T."/>
            <person name="Bristow J."/>
            <person name="Eisen J.A."/>
            <person name="Markowitz V."/>
            <person name="Hugenholtz P."/>
            <person name="Kyrpides N.C."/>
            <person name="Klenk H.P."/>
        </authorList>
    </citation>
    <scope>NUCLEOTIDE SEQUENCE [LARGE SCALE GENOMIC DNA]</scope>
    <source>
        <strain evidence="3">DSM 12809 / NBRC 114555 / N2460</strain>
    </source>
</reference>
<dbReference type="HOGENOM" id="CLU_104604_1_0_0"/>
<proteinExistence type="predicted"/>
<dbReference type="InterPro" id="IPR019533">
    <property type="entry name" value="Peptidase_S26"/>
</dbReference>
<dbReference type="PROSITE" id="PS51257">
    <property type="entry name" value="PROKAR_LIPOPROTEIN"/>
    <property type="match status" value="1"/>
</dbReference>
<name>D4H475_DENA2</name>
<organism evidence="2 3">
    <name type="scientific">Denitrovibrio acetiphilus (strain DSM 12809 / NBRC 114555 / N2460)</name>
    <dbReference type="NCBI Taxonomy" id="522772"/>
    <lineage>
        <taxon>Bacteria</taxon>
        <taxon>Pseudomonadati</taxon>
        <taxon>Deferribacterota</taxon>
        <taxon>Deferribacteres</taxon>
        <taxon>Deferribacterales</taxon>
        <taxon>Geovibrionaceae</taxon>
        <taxon>Denitrovibrio</taxon>
    </lineage>
</organism>
<gene>
    <name evidence="2" type="ordered locus">Dacet_0590</name>
</gene>
<evidence type="ECO:0000313" key="2">
    <source>
        <dbReference type="EMBL" id="ADD67386.1"/>
    </source>
</evidence>
<keyword evidence="3" id="KW-1185">Reference proteome</keyword>
<dbReference type="PaxDb" id="522772-Dacet_0590"/>
<feature type="domain" description="Peptidase S26" evidence="1">
    <location>
        <begin position="5"/>
        <end position="141"/>
    </location>
</feature>
<dbReference type="eggNOG" id="COG0681">
    <property type="taxonomic scope" value="Bacteria"/>
</dbReference>
<dbReference type="AlphaFoldDB" id="D4H475"/>
<dbReference type="InParanoid" id="D4H475"/>
<dbReference type="GO" id="GO:0004252">
    <property type="term" value="F:serine-type endopeptidase activity"/>
    <property type="evidence" value="ECO:0007669"/>
    <property type="project" value="InterPro"/>
</dbReference>
<dbReference type="InterPro" id="IPR036286">
    <property type="entry name" value="LexA/Signal_pep-like_sf"/>
</dbReference>